<accession>A0A1G5BE48</accession>
<dbReference type="STRING" id="336292.SAMN05660710_00106"/>
<dbReference type="AlphaFoldDB" id="A0A1G5BE48"/>
<keyword evidence="2" id="KW-1185">Reference proteome</keyword>
<dbReference type="Proteomes" id="UP000199502">
    <property type="component" value="Unassembled WGS sequence"/>
</dbReference>
<organism evidence="1 2">
    <name type="scientific">Paracoccus tibetensis</name>
    <dbReference type="NCBI Taxonomy" id="336292"/>
    <lineage>
        <taxon>Bacteria</taxon>
        <taxon>Pseudomonadati</taxon>
        <taxon>Pseudomonadota</taxon>
        <taxon>Alphaproteobacteria</taxon>
        <taxon>Rhodobacterales</taxon>
        <taxon>Paracoccaceae</taxon>
        <taxon>Paracoccus</taxon>
    </lineage>
</organism>
<gene>
    <name evidence="1" type="ORF">SAMN05660710_00106</name>
</gene>
<protein>
    <submittedName>
        <fullName evidence="1">Uncharacterized protein</fullName>
    </submittedName>
</protein>
<evidence type="ECO:0000313" key="2">
    <source>
        <dbReference type="Proteomes" id="UP000199502"/>
    </source>
</evidence>
<evidence type="ECO:0000313" key="1">
    <source>
        <dbReference type="EMBL" id="SCX88381.1"/>
    </source>
</evidence>
<name>A0A1G5BE48_9RHOB</name>
<dbReference type="EMBL" id="FMVT01000001">
    <property type="protein sequence ID" value="SCX88381.1"/>
    <property type="molecule type" value="Genomic_DNA"/>
</dbReference>
<reference evidence="1 2" key="1">
    <citation type="submission" date="2016-10" db="EMBL/GenBank/DDBJ databases">
        <authorList>
            <person name="de Groot N.N."/>
        </authorList>
    </citation>
    <scope>NUCLEOTIDE SEQUENCE [LARGE SCALE GENOMIC DNA]</scope>
    <source>
        <strain evidence="1 2">CGMCC 1.8925</strain>
    </source>
</reference>
<dbReference type="RefSeq" id="WP_175453183.1">
    <property type="nucleotide sequence ID" value="NZ_FMVT01000001.1"/>
</dbReference>
<sequence>MSPAEVRACSLWEFEAAAAGWISANCPEDKGSITAEEEDELWEGLIDRAC</sequence>
<proteinExistence type="predicted"/>